<evidence type="ECO:0000256" key="1">
    <source>
        <dbReference type="SAM" id="MobiDB-lite"/>
    </source>
</evidence>
<feature type="compositionally biased region" description="Acidic residues" evidence="1">
    <location>
        <begin position="585"/>
        <end position="606"/>
    </location>
</feature>
<sequence>MSNQEIRLRLAVRRHGVPEVKLVWPCERSADLTIAKLVASVNEVVPLECSEWGLEDYAVELVGADGDSYECLHFQLVAQILKDEDQLIIRSLLTDDVRRRRISGRYQISADGKHLFDGVPFGRPRLRAPRDRPPIELPPRKRARIEAYEMEAGEPEPEEMLMLDAPPEHHDDDGDGDGDDDDDDWKPVQERHHTWDTHDSEHAYSSISEHSDSDVRGPSCSREELNEELKALQDVELVDNETRLGTVECSSEYLAAIGTAYPRVALTVIEKELVKQKHNIRKTYDALQELTQPIMSFDEMMDGMVMGILDQSGSSPLQKQPVDVLLNRPSPPRRPLIEDVTSEGVVGSGMSEATSSDGDSTSDSGSEDEVEEDSNKNKTEDGDKKISLHGEKASSLKIFQDSSDDSSDDSFHDSADESDSEAVKKDDVVASSSSSEVMSSEDESGSDSDSEDKVDEDSNISKNKKGVDNKNKAKGGDKKLSLPGEKVSSSKISLEDSSGDSSDDSFHDSGDESDSEAMKKNDVVASSSSSEVMSSEDDSGSESSSEDDVKKISTRGKGKDNTAKVKSGGKVSNLDKKNISSSDSNSDDDSDDSSDESSCDSSDDSGPEPVKNPSSAQTQQDSAPSQGLSRTQKRNARRRKQKVMMRQATSTPNSMDAELLARKEALLGALRAHVTHDASQESPAKPESATSTPNGDRTAVANASAETSAQRRTRVDMGAGRRMLFGALGLKNPKTRADEERIKQGLMKDVKPLSNPRIVEVNTGEHTKQATEEDADPDAWRSKVTYRAVECCHEGMKLSEPPFPFVQRWDPQQQYGSMRKRKRQADEFDEEYYGPSPSNGNKSSTRDPFRGQANGHVDADPLPAETTNGQPAANGHVDQADNPEEGEEEEEEEEDLPPLPADLNTLPSLKRGSAKKGMVITWKQCTMSKATQWQPVMASITGEVLVPDTLDPPNSVLQVWLAFRDREYKEKLYDEKTGQRIYDKFEVPDFEDEDGEEEEDDDGLRMVGWEEMGDPRILAEVSPWGRAGG</sequence>
<evidence type="ECO:0000313" key="3">
    <source>
        <dbReference type="EMBL" id="KAG5933847.1"/>
    </source>
</evidence>
<proteinExistence type="predicted"/>
<feature type="region of interest" description="Disordered" evidence="1">
    <location>
        <begin position="309"/>
        <end position="720"/>
    </location>
</feature>
<comment type="caution">
    <text evidence="3">The sequence shown here is derived from an EMBL/GenBank/DDBJ whole genome shotgun (WGS) entry which is preliminary data.</text>
</comment>
<feature type="region of interest" description="Disordered" evidence="1">
    <location>
        <begin position="163"/>
        <end position="222"/>
    </location>
</feature>
<feature type="compositionally biased region" description="Acidic residues" evidence="1">
    <location>
        <begin position="881"/>
        <end position="896"/>
    </location>
</feature>
<gene>
    <name evidence="3" type="ORF">E4U60_004247</name>
</gene>
<feature type="compositionally biased region" description="Basic residues" evidence="1">
    <location>
        <begin position="631"/>
        <end position="643"/>
    </location>
</feature>
<feature type="compositionally biased region" description="Basic and acidic residues" evidence="1">
    <location>
        <begin position="209"/>
        <end position="222"/>
    </location>
</feature>
<feature type="compositionally biased region" description="Acidic residues" evidence="1">
    <location>
        <begin position="534"/>
        <end position="546"/>
    </location>
</feature>
<reference evidence="3 4" key="1">
    <citation type="journal article" date="2020" name="bioRxiv">
        <title>Whole genome comparisons of ergot fungi reveals the divergence and evolution of species within the genus Claviceps are the result of varying mechanisms driving genome evolution and host range expansion.</title>
        <authorList>
            <person name="Wyka S.A."/>
            <person name="Mondo S.J."/>
            <person name="Liu M."/>
            <person name="Dettman J."/>
            <person name="Nalam V."/>
            <person name="Broders K.D."/>
        </authorList>
    </citation>
    <scope>NUCLEOTIDE SEQUENCE [LARGE SCALE GENOMIC DNA]</scope>
    <source>
        <strain evidence="3 4">CCC 1485</strain>
    </source>
</reference>
<feature type="compositionally biased region" description="Low complexity" evidence="1">
    <location>
        <begin position="351"/>
        <end position="364"/>
    </location>
</feature>
<feature type="compositionally biased region" description="Basic and acidic residues" evidence="1">
    <location>
        <begin position="465"/>
        <end position="480"/>
    </location>
</feature>
<feature type="compositionally biased region" description="Basic and acidic residues" evidence="1">
    <location>
        <begin position="373"/>
        <end position="394"/>
    </location>
</feature>
<dbReference type="OrthoDB" id="5368821at2759"/>
<feature type="compositionally biased region" description="Basic and acidic residues" evidence="1">
    <location>
        <begin position="547"/>
        <end position="563"/>
    </location>
</feature>
<feature type="region of interest" description="Disordered" evidence="1">
    <location>
        <begin position="748"/>
        <end position="778"/>
    </location>
</feature>
<feature type="domain" description="DUF7357" evidence="2">
    <location>
        <begin position="6"/>
        <end position="140"/>
    </location>
</feature>
<dbReference type="AlphaFoldDB" id="A0A9P7M8X6"/>
<evidence type="ECO:0000313" key="4">
    <source>
        <dbReference type="Proteomes" id="UP000706124"/>
    </source>
</evidence>
<protein>
    <recommendedName>
        <fullName evidence="2">DUF7357 domain-containing protein</fullName>
    </recommendedName>
</protein>
<organism evidence="3 4">
    <name type="scientific">Claviceps pazoutovae</name>
    <dbReference type="NCBI Taxonomy" id="1649127"/>
    <lineage>
        <taxon>Eukaryota</taxon>
        <taxon>Fungi</taxon>
        <taxon>Dikarya</taxon>
        <taxon>Ascomycota</taxon>
        <taxon>Pezizomycotina</taxon>
        <taxon>Sordariomycetes</taxon>
        <taxon>Hypocreomycetidae</taxon>
        <taxon>Hypocreales</taxon>
        <taxon>Clavicipitaceae</taxon>
        <taxon>Claviceps</taxon>
    </lineage>
</organism>
<feature type="compositionally biased region" description="Basic and acidic residues" evidence="1">
    <location>
        <begin position="185"/>
        <end position="202"/>
    </location>
</feature>
<dbReference type="EMBL" id="SRPO01000345">
    <property type="protein sequence ID" value="KAG5933847.1"/>
    <property type="molecule type" value="Genomic_DNA"/>
</dbReference>
<feature type="compositionally biased region" description="Polar residues" evidence="1">
    <location>
        <begin position="612"/>
        <end position="630"/>
    </location>
</feature>
<name>A0A9P7M8X6_9HYPO</name>
<feature type="region of interest" description="Disordered" evidence="1">
    <location>
        <begin position="122"/>
        <end position="144"/>
    </location>
</feature>
<dbReference type="InterPro" id="IPR055781">
    <property type="entry name" value="DUF7357"/>
</dbReference>
<feature type="compositionally biased region" description="Acidic residues" evidence="1">
    <location>
        <begin position="439"/>
        <end position="458"/>
    </location>
</feature>
<feature type="region of interest" description="Disordered" evidence="1">
    <location>
        <begin position="797"/>
        <end position="915"/>
    </location>
</feature>
<feature type="compositionally biased region" description="Low complexity" evidence="1">
    <location>
        <begin position="523"/>
        <end position="533"/>
    </location>
</feature>
<feature type="compositionally biased region" description="Acidic residues" evidence="1">
    <location>
        <begin position="173"/>
        <end position="184"/>
    </location>
</feature>
<feature type="compositionally biased region" description="Basic and acidic residues" evidence="1">
    <location>
        <begin position="504"/>
        <end position="522"/>
    </location>
</feature>
<dbReference type="Pfam" id="PF24054">
    <property type="entry name" value="DUF7357"/>
    <property type="match status" value="1"/>
</dbReference>
<accession>A0A9P7M8X6</accession>
<dbReference type="Proteomes" id="UP000706124">
    <property type="component" value="Unassembled WGS sequence"/>
</dbReference>
<feature type="compositionally biased region" description="Low complexity" evidence="1">
    <location>
        <begin position="429"/>
        <end position="438"/>
    </location>
</feature>
<keyword evidence="4" id="KW-1185">Reference proteome</keyword>
<feature type="compositionally biased region" description="Basic and acidic residues" evidence="1">
    <location>
        <begin position="409"/>
        <end position="428"/>
    </location>
</feature>
<evidence type="ECO:0000259" key="2">
    <source>
        <dbReference type="Pfam" id="PF24054"/>
    </source>
</evidence>